<accession>A0ABW0SVL1</accession>
<organism evidence="2 3">
    <name type="scientific">Rhodanobacter terrae</name>
    <dbReference type="NCBI Taxonomy" id="418647"/>
    <lineage>
        <taxon>Bacteria</taxon>
        <taxon>Pseudomonadati</taxon>
        <taxon>Pseudomonadota</taxon>
        <taxon>Gammaproteobacteria</taxon>
        <taxon>Lysobacterales</taxon>
        <taxon>Rhodanobacteraceae</taxon>
        <taxon>Rhodanobacter</taxon>
    </lineage>
</organism>
<sequence>MVAKQGHPLLRDRAAGLSPAAVQWLDEAGAALNRGEPNAAEASLLSVLAQAPDCVEARRLQALARQLRGDHAHAVTILQQALALSPDHALIHMNLGISLHACGEPAAALASLQRACKLAADFAPAWFNLGRVLSMQGRPAGAVTALHRALDIDPDHVEARIMLAEAQARLGALEPAGANYREALRRQPGHPDAWTGLANLPTVRFDKDDVAWLQQALQLSPTPQARVSLGFALSRALEAQADYRGAFRALYKANVQKRRLVGWNALAAQAKVSTLLEVFAAPLPEAPDAAAGQQVIFLVSLPESGADATARTLAAHPQIGTVDPLPDLQQVIGAESTRRRQPFAQWARAATAMDWARLGQDYLERTAQARGGRPRFVDANPINWRLAGAALAMLPGARVVNSRGDALETCFACYRQLFASGGEFSYDLDHIACYWRDYERLCRHWQRLFPQRFLDHVHGPLQADPEASVRRLLSFCGLEYEPACLAVQAARPVAHSARYGFELDRLRVLLGAA</sequence>
<protein>
    <submittedName>
        <fullName evidence="2">Sulfotransferase</fullName>
    </submittedName>
</protein>
<dbReference type="SMART" id="SM00028">
    <property type="entry name" value="TPR"/>
    <property type="match status" value="5"/>
</dbReference>
<proteinExistence type="predicted"/>
<gene>
    <name evidence="2" type="ORF">ACFPPB_05935</name>
</gene>
<evidence type="ECO:0000313" key="2">
    <source>
        <dbReference type="EMBL" id="MFC5580648.1"/>
    </source>
</evidence>
<comment type="caution">
    <text evidence="2">The sequence shown here is derived from an EMBL/GenBank/DDBJ whole genome shotgun (WGS) entry which is preliminary data.</text>
</comment>
<evidence type="ECO:0000313" key="3">
    <source>
        <dbReference type="Proteomes" id="UP001596111"/>
    </source>
</evidence>
<dbReference type="RefSeq" id="WP_377325316.1">
    <property type="nucleotide sequence ID" value="NZ_JBHSNG010000004.1"/>
</dbReference>
<dbReference type="Gene3D" id="3.40.50.300">
    <property type="entry name" value="P-loop containing nucleotide triphosphate hydrolases"/>
    <property type="match status" value="1"/>
</dbReference>
<dbReference type="Proteomes" id="UP001596111">
    <property type="component" value="Unassembled WGS sequence"/>
</dbReference>
<dbReference type="PANTHER" id="PTHR44998">
    <property type="match status" value="1"/>
</dbReference>
<dbReference type="Pfam" id="PF13469">
    <property type="entry name" value="Sulfotransfer_3"/>
    <property type="match status" value="1"/>
</dbReference>
<evidence type="ECO:0000256" key="1">
    <source>
        <dbReference type="PROSITE-ProRule" id="PRU00339"/>
    </source>
</evidence>
<dbReference type="InterPro" id="IPR019734">
    <property type="entry name" value="TPR_rpt"/>
</dbReference>
<dbReference type="SUPFAM" id="SSF48452">
    <property type="entry name" value="TPR-like"/>
    <property type="match status" value="1"/>
</dbReference>
<dbReference type="InterPro" id="IPR011990">
    <property type="entry name" value="TPR-like_helical_dom_sf"/>
</dbReference>
<dbReference type="Pfam" id="PF14559">
    <property type="entry name" value="TPR_19"/>
    <property type="match status" value="2"/>
</dbReference>
<keyword evidence="3" id="KW-1185">Reference proteome</keyword>
<feature type="repeat" description="TPR" evidence="1">
    <location>
        <begin position="123"/>
        <end position="156"/>
    </location>
</feature>
<keyword evidence="1" id="KW-0802">TPR repeat</keyword>
<dbReference type="EMBL" id="JBHSNG010000004">
    <property type="protein sequence ID" value="MFC5580648.1"/>
    <property type="molecule type" value="Genomic_DNA"/>
</dbReference>
<dbReference type="InterPro" id="IPR027417">
    <property type="entry name" value="P-loop_NTPase"/>
</dbReference>
<dbReference type="SUPFAM" id="SSF52540">
    <property type="entry name" value="P-loop containing nucleoside triphosphate hydrolases"/>
    <property type="match status" value="1"/>
</dbReference>
<dbReference type="PANTHER" id="PTHR44998:SF1">
    <property type="entry name" value="UDP-N-ACETYLGLUCOSAMINE--PEPTIDE N-ACETYLGLUCOSAMINYLTRANSFERASE 110 KDA SUBUNIT"/>
    <property type="match status" value="1"/>
</dbReference>
<dbReference type="PROSITE" id="PS50005">
    <property type="entry name" value="TPR"/>
    <property type="match status" value="1"/>
</dbReference>
<name>A0ABW0SVL1_9GAMM</name>
<dbReference type="Gene3D" id="1.25.40.10">
    <property type="entry name" value="Tetratricopeptide repeat domain"/>
    <property type="match status" value="2"/>
</dbReference>
<reference evidence="3" key="1">
    <citation type="journal article" date="2019" name="Int. J. Syst. Evol. Microbiol.">
        <title>The Global Catalogue of Microorganisms (GCM) 10K type strain sequencing project: providing services to taxonomists for standard genome sequencing and annotation.</title>
        <authorList>
            <consortium name="The Broad Institute Genomics Platform"/>
            <consortium name="The Broad Institute Genome Sequencing Center for Infectious Disease"/>
            <person name="Wu L."/>
            <person name="Ma J."/>
        </authorList>
    </citation>
    <scope>NUCLEOTIDE SEQUENCE [LARGE SCALE GENOMIC DNA]</scope>
    <source>
        <strain evidence="3">CGMCC 1.13587</strain>
    </source>
</reference>